<dbReference type="EMBL" id="JAGQLI010000007">
    <property type="protein sequence ID" value="MCA9378799.1"/>
    <property type="molecule type" value="Genomic_DNA"/>
</dbReference>
<comment type="caution">
    <text evidence="1">The sequence shown here is derived from an EMBL/GenBank/DDBJ whole genome shotgun (WGS) entry which is preliminary data.</text>
</comment>
<organism evidence="1 2">
    <name type="scientific">Candidatus Dojkabacteria bacterium</name>
    <dbReference type="NCBI Taxonomy" id="2099670"/>
    <lineage>
        <taxon>Bacteria</taxon>
        <taxon>Candidatus Dojkabacteria</taxon>
    </lineage>
</organism>
<gene>
    <name evidence="1" type="ORF">KC640_00060</name>
</gene>
<protein>
    <submittedName>
        <fullName evidence="1">Uncharacterized protein</fullName>
    </submittedName>
</protein>
<reference evidence="1" key="2">
    <citation type="journal article" date="2021" name="Microbiome">
        <title>Successional dynamics and alternative stable states in a saline activated sludge microbial community over 9 years.</title>
        <authorList>
            <person name="Wang Y."/>
            <person name="Ye J."/>
            <person name="Ju F."/>
            <person name="Liu L."/>
            <person name="Boyd J.A."/>
            <person name="Deng Y."/>
            <person name="Parks D.H."/>
            <person name="Jiang X."/>
            <person name="Yin X."/>
            <person name="Woodcroft B.J."/>
            <person name="Tyson G.W."/>
            <person name="Hugenholtz P."/>
            <person name="Polz M.F."/>
            <person name="Zhang T."/>
        </authorList>
    </citation>
    <scope>NUCLEOTIDE SEQUENCE</scope>
    <source>
        <strain evidence="1">HKST-UBA12</strain>
    </source>
</reference>
<proteinExistence type="predicted"/>
<name>A0A955KZ31_9BACT</name>
<evidence type="ECO:0000313" key="2">
    <source>
        <dbReference type="Proteomes" id="UP000760819"/>
    </source>
</evidence>
<dbReference type="AlphaFoldDB" id="A0A955KZ31"/>
<evidence type="ECO:0000313" key="1">
    <source>
        <dbReference type="EMBL" id="MCA9378799.1"/>
    </source>
</evidence>
<reference evidence="1" key="1">
    <citation type="submission" date="2020-04" db="EMBL/GenBank/DDBJ databases">
        <authorList>
            <person name="Zhang T."/>
        </authorList>
    </citation>
    <scope>NUCLEOTIDE SEQUENCE</scope>
    <source>
        <strain evidence="1">HKST-UBA12</strain>
    </source>
</reference>
<dbReference type="Proteomes" id="UP000760819">
    <property type="component" value="Unassembled WGS sequence"/>
</dbReference>
<accession>A0A955KZ31</accession>
<sequence>MYDSMHTKISVVADFPGGGKVEIKHFTWEGKKYEVEKTHLITKAHRGRETVWLFHISTQNAAFKLRLDTDSLIWYLEELTWDKEVDGE</sequence>